<name>A0AAV7W181_PLEWA</name>
<feature type="compositionally biased region" description="Polar residues" evidence="1">
    <location>
        <begin position="7"/>
        <end position="19"/>
    </location>
</feature>
<reference evidence="2" key="1">
    <citation type="journal article" date="2022" name="bioRxiv">
        <title>Sequencing and chromosome-scale assembly of the giantPleurodeles waltlgenome.</title>
        <authorList>
            <person name="Brown T."/>
            <person name="Elewa A."/>
            <person name="Iarovenko S."/>
            <person name="Subramanian E."/>
            <person name="Araus A.J."/>
            <person name="Petzold A."/>
            <person name="Susuki M."/>
            <person name="Suzuki K.-i.T."/>
            <person name="Hayashi T."/>
            <person name="Toyoda A."/>
            <person name="Oliveira C."/>
            <person name="Osipova E."/>
            <person name="Leigh N.D."/>
            <person name="Simon A."/>
            <person name="Yun M.H."/>
        </authorList>
    </citation>
    <scope>NUCLEOTIDE SEQUENCE</scope>
    <source>
        <strain evidence="2">20211129_DDA</strain>
        <tissue evidence="2">Liver</tissue>
    </source>
</reference>
<gene>
    <name evidence="2" type="ORF">NDU88_002022</name>
</gene>
<accession>A0AAV7W181</accession>
<dbReference type="AlphaFoldDB" id="A0AAV7W181"/>
<keyword evidence="3" id="KW-1185">Reference proteome</keyword>
<sequence>MAPPVQGSRTEVQAVQSQFRRGGPAPTAILTLGPRRVYGARLHYRSPHQDPGGTERPRGRLTRHHWVAKS</sequence>
<feature type="region of interest" description="Disordered" evidence="1">
    <location>
        <begin position="1"/>
        <end position="70"/>
    </location>
</feature>
<organism evidence="2 3">
    <name type="scientific">Pleurodeles waltl</name>
    <name type="common">Iberian ribbed newt</name>
    <dbReference type="NCBI Taxonomy" id="8319"/>
    <lineage>
        <taxon>Eukaryota</taxon>
        <taxon>Metazoa</taxon>
        <taxon>Chordata</taxon>
        <taxon>Craniata</taxon>
        <taxon>Vertebrata</taxon>
        <taxon>Euteleostomi</taxon>
        <taxon>Amphibia</taxon>
        <taxon>Batrachia</taxon>
        <taxon>Caudata</taxon>
        <taxon>Salamandroidea</taxon>
        <taxon>Salamandridae</taxon>
        <taxon>Pleurodelinae</taxon>
        <taxon>Pleurodeles</taxon>
    </lineage>
</organism>
<protein>
    <submittedName>
        <fullName evidence="2">Uncharacterized protein</fullName>
    </submittedName>
</protein>
<proteinExistence type="predicted"/>
<dbReference type="EMBL" id="JANPWB010000002">
    <property type="protein sequence ID" value="KAJ1206620.1"/>
    <property type="molecule type" value="Genomic_DNA"/>
</dbReference>
<evidence type="ECO:0000313" key="3">
    <source>
        <dbReference type="Proteomes" id="UP001066276"/>
    </source>
</evidence>
<evidence type="ECO:0000256" key="1">
    <source>
        <dbReference type="SAM" id="MobiDB-lite"/>
    </source>
</evidence>
<feature type="compositionally biased region" description="Basic residues" evidence="1">
    <location>
        <begin position="59"/>
        <end position="70"/>
    </location>
</feature>
<evidence type="ECO:0000313" key="2">
    <source>
        <dbReference type="EMBL" id="KAJ1206620.1"/>
    </source>
</evidence>
<dbReference type="Proteomes" id="UP001066276">
    <property type="component" value="Chromosome 1_2"/>
</dbReference>
<comment type="caution">
    <text evidence="2">The sequence shown here is derived from an EMBL/GenBank/DDBJ whole genome shotgun (WGS) entry which is preliminary data.</text>
</comment>